<dbReference type="GO" id="GO:0030422">
    <property type="term" value="P:siRNA processing"/>
    <property type="evidence" value="ECO:0000318"/>
    <property type="project" value="GO_Central"/>
</dbReference>
<dbReference type="SUPFAM" id="SSF69065">
    <property type="entry name" value="RNase III domain-like"/>
    <property type="match status" value="1"/>
</dbReference>
<dbReference type="GO" id="GO:0004530">
    <property type="term" value="F:deoxyribonuclease I activity"/>
    <property type="evidence" value="ECO:0000318"/>
    <property type="project" value="GO_Central"/>
</dbReference>
<feature type="domain" description="RNase III" evidence="3">
    <location>
        <begin position="65"/>
        <end position="217"/>
    </location>
</feature>
<dbReference type="CDD" id="cd00593">
    <property type="entry name" value="RIBOc"/>
    <property type="match status" value="1"/>
</dbReference>
<dbReference type="OrthoDB" id="416741at2759"/>
<dbReference type="PROSITE" id="PS50142">
    <property type="entry name" value="RNASE_3_2"/>
    <property type="match status" value="1"/>
</dbReference>
<reference evidence="4 5" key="1">
    <citation type="journal article" date="2011" name="Science">
        <title>The ecoresponsive genome of Daphnia pulex.</title>
        <authorList>
            <person name="Colbourne J.K."/>
            <person name="Pfrender M.E."/>
            <person name="Gilbert D."/>
            <person name="Thomas W.K."/>
            <person name="Tucker A."/>
            <person name="Oakley T.H."/>
            <person name="Tokishita S."/>
            <person name="Aerts A."/>
            <person name="Arnold G.J."/>
            <person name="Basu M.K."/>
            <person name="Bauer D.J."/>
            <person name="Caceres C.E."/>
            <person name="Carmel L."/>
            <person name="Casola C."/>
            <person name="Choi J.H."/>
            <person name="Detter J.C."/>
            <person name="Dong Q."/>
            <person name="Dusheyko S."/>
            <person name="Eads B.D."/>
            <person name="Frohlich T."/>
            <person name="Geiler-Samerotte K.A."/>
            <person name="Gerlach D."/>
            <person name="Hatcher P."/>
            <person name="Jogdeo S."/>
            <person name="Krijgsveld J."/>
            <person name="Kriventseva E.V."/>
            <person name="Kultz D."/>
            <person name="Laforsch C."/>
            <person name="Lindquist E."/>
            <person name="Lopez J."/>
            <person name="Manak J.R."/>
            <person name="Muller J."/>
            <person name="Pangilinan J."/>
            <person name="Patwardhan R.P."/>
            <person name="Pitluck S."/>
            <person name="Pritham E.J."/>
            <person name="Rechtsteiner A."/>
            <person name="Rho M."/>
            <person name="Rogozin I.B."/>
            <person name="Sakarya O."/>
            <person name="Salamov A."/>
            <person name="Schaack S."/>
            <person name="Shapiro H."/>
            <person name="Shiga Y."/>
            <person name="Skalitzky C."/>
            <person name="Smith Z."/>
            <person name="Souvorov A."/>
            <person name="Sung W."/>
            <person name="Tang Z."/>
            <person name="Tsuchiya D."/>
            <person name="Tu H."/>
            <person name="Vos H."/>
            <person name="Wang M."/>
            <person name="Wolf Y.I."/>
            <person name="Yamagata H."/>
            <person name="Yamada T."/>
            <person name="Ye Y."/>
            <person name="Shaw J.R."/>
            <person name="Andrews J."/>
            <person name="Crease T.J."/>
            <person name="Tang H."/>
            <person name="Lucas S.M."/>
            <person name="Robertson H.M."/>
            <person name="Bork P."/>
            <person name="Koonin E.V."/>
            <person name="Zdobnov E.M."/>
            <person name="Grigoriev I.V."/>
            <person name="Lynch M."/>
            <person name="Boore J.L."/>
        </authorList>
    </citation>
    <scope>NUCLEOTIDE SEQUENCE [LARGE SCALE GENOMIC DNA]</scope>
</reference>
<dbReference type="SMART" id="SM00535">
    <property type="entry name" value="RIBOc"/>
    <property type="match status" value="1"/>
</dbReference>
<evidence type="ECO:0000313" key="5">
    <source>
        <dbReference type="Proteomes" id="UP000000305"/>
    </source>
</evidence>
<dbReference type="AlphaFoldDB" id="E9HW13"/>
<dbReference type="InterPro" id="IPR036389">
    <property type="entry name" value="RNase_III_sf"/>
</dbReference>
<dbReference type="Pfam" id="PF20932">
    <property type="entry name" value="Dicer_dsRBD"/>
    <property type="match status" value="1"/>
</dbReference>
<dbReference type="KEGG" id="dpx:DAPPUDRAFT_118569"/>
<dbReference type="GO" id="GO:0003723">
    <property type="term" value="F:RNA binding"/>
    <property type="evidence" value="ECO:0000318"/>
    <property type="project" value="GO_Central"/>
</dbReference>
<dbReference type="InterPro" id="IPR000999">
    <property type="entry name" value="RNase_III_dom"/>
</dbReference>
<dbReference type="PhylomeDB" id="E9HW13"/>
<protein>
    <recommendedName>
        <fullName evidence="3">RNase III domain-containing protein</fullName>
    </recommendedName>
</protein>
<dbReference type="GO" id="GO:0070578">
    <property type="term" value="C:RISC-loading complex"/>
    <property type="evidence" value="ECO:0000318"/>
    <property type="project" value="GO_Central"/>
</dbReference>
<dbReference type="GO" id="GO:0005634">
    <property type="term" value="C:nucleus"/>
    <property type="evidence" value="ECO:0000318"/>
    <property type="project" value="GO_Central"/>
</dbReference>
<accession>E9HW13</accession>
<keyword evidence="1" id="KW-0378">Hydrolase</keyword>
<dbReference type="Gene3D" id="1.10.1520.10">
    <property type="entry name" value="Ribonuclease III domain"/>
    <property type="match status" value="1"/>
</dbReference>
<dbReference type="GO" id="GO:0005737">
    <property type="term" value="C:cytoplasm"/>
    <property type="evidence" value="ECO:0000318"/>
    <property type="project" value="GO_Central"/>
</dbReference>
<dbReference type="Gene3D" id="3.30.160.20">
    <property type="match status" value="1"/>
</dbReference>
<dbReference type="eggNOG" id="KOG0701">
    <property type="taxonomic scope" value="Eukaryota"/>
</dbReference>
<feature type="region of interest" description="Disordered" evidence="2">
    <location>
        <begin position="301"/>
        <end position="344"/>
    </location>
</feature>
<keyword evidence="5" id="KW-1185">Reference proteome</keyword>
<dbReference type="InParanoid" id="E9HW13"/>
<dbReference type="PANTHER" id="PTHR14950">
    <property type="entry name" value="DICER-RELATED"/>
    <property type="match status" value="1"/>
</dbReference>
<dbReference type="STRING" id="6669.E9HW13"/>
<dbReference type="GO" id="GO:0031054">
    <property type="term" value="P:pre-miRNA processing"/>
    <property type="evidence" value="ECO:0000318"/>
    <property type="project" value="GO_Central"/>
</dbReference>
<evidence type="ECO:0000256" key="2">
    <source>
        <dbReference type="SAM" id="MobiDB-lite"/>
    </source>
</evidence>
<dbReference type="HOGENOM" id="CLU_807156_0_0_1"/>
<evidence type="ECO:0000256" key="1">
    <source>
        <dbReference type="ARBA" id="ARBA00022801"/>
    </source>
</evidence>
<evidence type="ECO:0000259" key="3">
    <source>
        <dbReference type="PROSITE" id="PS50142"/>
    </source>
</evidence>
<evidence type="ECO:0000313" key="4">
    <source>
        <dbReference type="EMBL" id="EFX64071.1"/>
    </source>
</evidence>
<dbReference type="GO" id="GO:0004525">
    <property type="term" value="F:ribonuclease III activity"/>
    <property type="evidence" value="ECO:0000318"/>
    <property type="project" value="GO_Central"/>
</dbReference>
<gene>
    <name evidence="4" type="ORF">DAPPUDRAFT_118569</name>
</gene>
<dbReference type="Proteomes" id="UP000000305">
    <property type="component" value="Unassembled WGS sequence"/>
</dbReference>
<dbReference type="Pfam" id="PF00636">
    <property type="entry name" value="Ribonuclease_3"/>
    <property type="match status" value="1"/>
</dbReference>
<proteinExistence type="predicted"/>
<dbReference type="CDD" id="cd00048">
    <property type="entry name" value="DSRM_SF"/>
    <property type="match status" value="1"/>
</dbReference>
<dbReference type="InterPro" id="IPR044441">
    <property type="entry name" value="DICER_DSRM"/>
</dbReference>
<dbReference type="EMBL" id="GL732886">
    <property type="protein sequence ID" value="EFX64071.1"/>
    <property type="molecule type" value="Genomic_DNA"/>
</dbReference>
<sequence>MAESASNTERMEDTESAGIFHIVNVPTTHSIQPSTSNNNAMLDEVDPLSFSRSVGSVPDPKSFSMTALEEKIGYEFKDKTLLGRALTHSSANVTKCPSRDGENLEVLGDASLDLNPRYNQGQLSVLKSAITCNDTLAVIAVRSGLHLLLQHRLPEKQIEELRSFVDHQNKNQHLFSHEKELVIISSSEGDRAFDIDYPKVYADAFESLIGALRIDCEREDKVIRKVVLNLMGDVIAKFHTNIPVCPLQRVNQNKIRTEFKEEKNLPDGTVNVILEVKNFQSFHGSGQSLKSAKTAAARLAITTMPWSPTPNKAQGKKHKRTKSEPQGETSGETEKQHKRRKTEK</sequence>
<dbReference type="PANTHER" id="PTHR14950:SF37">
    <property type="entry name" value="ENDORIBONUCLEASE DICER"/>
    <property type="match status" value="1"/>
</dbReference>
<name>E9HW13_DAPPU</name>
<organism evidence="4 5">
    <name type="scientific">Daphnia pulex</name>
    <name type="common">Water flea</name>
    <dbReference type="NCBI Taxonomy" id="6669"/>
    <lineage>
        <taxon>Eukaryota</taxon>
        <taxon>Metazoa</taxon>
        <taxon>Ecdysozoa</taxon>
        <taxon>Arthropoda</taxon>
        <taxon>Crustacea</taxon>
        <taxon>Branchiopoda</taxon>
        <taxon>Diplostraca</taxon>
        <taxon>Cladocera</taxon>
        <taxon>Anomopoda</taxon>
        <taxon>Daphniidae</taxon>
        <taxon>Daphnia</taxon>
    </lineage>
</organism>
<dbReference type="GO" id="GO:0006309">
    <property type="term" value="P:apoptotic DNA fragmentation"/>
    <property type="evidence" value="ECO:0000318"/>
    <property type="project" value="GO_Central"/>
</dbReference>